<name>A0A060NP12_9BURK</name>
<dbReference type="EMBL" id="AP014568">
    <property type="protein sequence ID" value="BAO80664.1"/>
    <property type="molecule type" value="Genomic_DNA"/>
</dbReference>
<reference evidence="1 2" key="1">
    <citation type="journal article" date="2014" name="Nat. Commun.">
        <title>Physiological and genomic features of highly alkaliphilic hydrogen-utilizing Betaproteobacteria from a continental serpentinizing site.</title>
        <authorList>
            <person name="Suzuki S."/>
            <person name="Kuenen J.G."/>
            <person name="Schipper K."/>
            <person name="van der Velde S."/>
            <person name="Ishii S."/>
            <person name="Wu A."/>
            <person name="Sorokin D.Y."/>
            <person name="Tenney A."/>
            <person name="Meng X.Y."/>
            <person name="Morrill P.L."/>
            <person name="Kamagata Y."/>
            <person name="Muyzer G."/>
            <person name="Nealson K.H."/>
        </authorList>
    </citation>
    <scope>NUCLEOTIDE SEQUENCE [LARGE SCALE GENOMIC DNA]</scope>
    <source>
        <strain evidence="1 2">A1</strain>
    </source>
</reference>
<protein>
    <submittedName>
        <fullName evidence="1">Histone acetyltransferase HPA2 and related acetyltransferase</fullName>
    </submittedName>
</protein>
<dbReference type="KEGG" id="cbaa:SRAA_0810"/>
<dbReference type="AlphaFoldDB" id="A0A060NP12"/>
<gene>
    <name evidence="1" type="ORF">SRAA_0810</name>
</gene>
<dbReference type="Gene3D" id="3.40.630.30">
    <property type="match status" value="1"/>
</dbReference>
<dbReference type="RefSeq" id="WP_045531133.1">
    <property type="nucleotide sequence ID" value="NZ_AP014568.1"/>
</dbReference>
<organism evidence="1 2">
    <name type="scientific">Serpentinimonas raichei</name>
    <dbReference type="NCBI Taxonomy" id="1458425"/>
    <lineage>
        <taxon>Bacteria</taxon>
        <taxon>Pseudomonadati</taxon>
        <taxon>Pseudomonadota</taxon>
        <taxon>Betaproteobacteria</taxon>
        <taxon>Burkholderiales</taxon>
        <taxon>Comamonadaceae</taxon>
        <taxon>Serpentinimonas</taxon>
    </lineage>
</organism>
<dbReference type="OrthoDB" id="9796919at2"/>
<evidence type="ECO:0000313" key="2">
    <source>
        <dbReference type="Proteomes" id="UP000067461"/>
    </source>
</evidence>
<dbReference type="GO" id="GO:0016740">
    <property type="term" value="F:transferase activity"/>
    <property type="evidence" value="ECO:0007669"/>
    <property type="project" value="UniProtKB-KW"/>
</dbReference>
<keyword evidence="2" id="KW-1185">Reference proteome</keyword>
<dbReference type="STRING" id="1458425.SRAA_0810"/>
<dbReference type="Proteomes" id="UP000067461">
    <property type="component" value="Chromosome"/>
</dbReference>
<proteinExistence type="predicted"/>
<sequence>MLRLENNHAALECRRTPWDERVFGFPCAEITRFIVSQEAAGLDLLGQFESWAQAQNLQFAYGRFEPTRLLKQVMHQSGFYFAESSYRIRHHKLQSSVSFDRLIRAGPLLETATKEDHEALRTILATDFKYGRMHEDPWIAQALAALRYRNWLSDLLVQQHEVYSYRLKGEVIGLHIQRDEGERVDLVLTGTKRSHALLAVSLWADALRLNRLRGVREAHTLISAANIPIINLYRRFEFQFEEILLGFHKHWPKFQRGKPD</sequence>
<keyword evidence="1" id="KW-0808">Transferase</keyword>
<accession>A0A060NP12</accession>
<dbReference type="SUPFAM" id="SSF55729">
    <property type="entry name" value="Acyl-CoA N-acyltransferases (Nat)"/>
    <property type="match status" value="1"/>
</dbReference>
<evidence type="ECO:0000313" key="1">
    <source>
        <dbReference type="EMBL" id="BAO80664.1"/>
    </source>
</evidence>
<dbReference type="InterPro" id="IPR016181">
    <property type="entry name" value="Acyl_CoA_acyltransferase"/>
</dbReference>
<dbReference type="HOGENOM" id="CLU_1249394_0_0_4"/>